<accession>A0A7N2L6B7</accession>
<dbReference type="PANTHER" id="PTHR11439:SF467">
    <property type="entry name" value="INTEGRASE CATALYTIC DOMAIN-CONTAINING PROTEIN"/>
    <property type="match status" value="1"/>
</dbReference>
<sequence length="132" mass="14797">MDELWTWGFIYDTIRNHMSKVPYASTIGSLMYAMVCTRPDIAHAVGVVSRFMTISWASNLQKIVTLSTTEAEYVATIESEKEMIWLHGFLDELDKLVILEKICGSKNPANMLTKGVTIEKLKLRAVSVGLLA</sequence>
<dbReference type="EMBL" id="LRBV02000003">
    <property type="status" value="NOT_ANNOTATED_CDS"/>
    <property type="molecule type" value="Genomic_DNA"/>
</dbReference>
<evidence type="ECO:0000313" key="1">
    <source>
        <dbReference type="EnsemblPlants" id="QL03p020110:mrna"/>
    </source>
</evidence>
<dbReference type="Proteomes" id="UP000594261">
    <property type="component" value="Chromosome 3"/>
</dbReference>
<reference evidence="1 2" key="1">
    <citation type="journal article" date="2016" name="G3 (Bethesda)">
        <title>First Draft Assembly and Annotation of the Genome of a California Endemic Oak Quercus lobata Nee (Fagaceae).</title>
        <authorList>
            <person name="Sork V.L."/>
            <person name="Fitz-Gibbon S.T."/>
            <person name="Puiu D."/>
            <person name="Crepeau M."/>
            <person name="Gugger P.F."/>
            <person name="Sherman R."/>
            <person name="Stevens K."/>
            <person name="Langley C.H."/>
            <person name="Pellegrini M."/>
            <person name="Salzberg S.L."/>
        </authorList>
    </citation>
    <scope>NUCLEOTIDE SEQUENCE [LARGE SCALE GENOMIC DNA]</scope>
    <source>
        <strain evidence="1 2">cv. SW786</strain>
    </source>
</reference>
<dbReference type="PANTHER" id="PTHR11439">
    <property type="entry name" value="GAG-POL-RELATED RETROTRANSPOSON"/>
    <property type="match status" value="1"/>
</dbReference>
<evidence type="ECO:0008006" key="3">
    <source>
        <dbReference type="Google" id="ProtNLM"/>
    </source>
</evidence>
<dbReference type="InParanoid" id="A0A7N2L6B7"/>
<organism evidence="1 2">
    <name type="scientific">Quercus lobata</name>
    <name type="common">Valley oak</name>
    <dbReference type="NCBI Taxonomy" id="97700"/>
    <lineage>
        <taxon>Eukaryota</taxon>
        <taxon>Viridiplantae</taxon>
        <taxon>Streptophyta</taxon>
        <taxon>Embryophyta</taxon>
        <taxon>Tracheophyta</taxon>
        <taxon>Spermatophyta</taxon>
        <taxon>Magnoliopsida</taxon>
        <taxon>eudicotyledons</taxon>
        <taxon>Gunneridae</taxon>
        <taxon>Pentapetalae</taxon>
        <taxon>rosids</taxon>
        <taxon>fabids</taxon>
        <taxon>Fagales</taxon>
        <taxon>Fagaceae</taxon>
        <taxon>Quercus</taxon>
    </lineage>
</organism>
<dbReference type="Gramene" id="QL03p020110:mrna">
    <property type="protein sequence ID" value="QL03p020110:mrna"/>
    <property type="gene ID" value="QL03p020110"/>
</dbReference>
<reference evidence="1" key="2">
    <citation type="submission" date="2021-01" db="UniProtKB">
        <authorList>
            <consortium name="EnsemblPlants"/>
        </authorList>
    </citation>
    <scope>IDENTIFICATION</scope>
</reference>
<evidence type="ECO:0000313" key="2">
    <source>
        <dbReference type="Proteomes" id="UP000594261"/>
    </source>
</evidence>
<dbReference type="AlphaFoldDB" id="A0A7N2L6B7"/>
<name>A0A7N2L6B7_QUELO</name>
<keyword evidence="2" id="KW-1185">Reference proteome</keyword>
<dbReference type="EnsemblPlants" id="QL03p020110:mrna">
    <property type="protein sequence ID" value="QL03p020110:mrna"/>
    <property type="gene ID" value="QL03p020110"/>
</dbReference>
<protein>
    <recommendedName>
        <fullName evidence="3">Retrovirus-related Pol polyprotein from transposon TNT 1-94</fullName>
    </recommendedName>
</protein>
<proteinExistence type="predicted"/>